<proteinExistence type="predicted"/>
<protein>
    <submittedName>
        <fullName evidence="1">Uncharacterized protein</fullName>
    </submittedName>
</protein>
<reference evidence="1 2" key="1">
    <citation type="submission" date="2014-07" db="EMBL/GenBank/DDBJ databases">
        <title>Draft genome sequence of Thalassospira profundimaris PR54-5.</title>
        <authorList>
            <person name="Lai Q."/>
            <person name="Shao Z."/>
        </authorList>
    </citation>
    <scope>NUCLEOTIDE SEQUENCE [LARGE SCALE GENOMIC DNA]</scope>
    <source>
        <strain evidence="1 2">PR54-5</strain>
    </source>
</reference>
<dbReference type="RefSeq" id="WP_063089321.1">
    <property type="nucleotide sequence ID" value="NZ_JPWI01000002.1"/>
</dbReference>
<dbReference type="OrthoDB" id="9800596at2"/>
<accession>A0A367X3V0</accession>
<evidence type="ECO:0000313" key="2">
    <source>
        <dbReference type="Proteomes" id="UP000252255"/>
    </source>
</evidence>
<dbReference type="Proteomes" id="UP000252255">
    <property type="component" value="Unassembled WGS sequence"/>
</dbReference>
<sequence length="197" mass="21505">MHHVTDRDIKEAKRIALEFDNAVRTNDGDAASTAARSFRSLIAATNGENGSFGSFAEDGAGTAITAALMAEAGLVPHWGQNGLFVLETRHGRALVDFTCPLDVCSSFGFTAIDLGLPFISETGYRSHFYTEWPPLSVKEAAAAIFCQYAEAEKMTNIEIEYRQRRSNSMPDFARSSCTSFQGVPTQTDNKGQIGFQF</sequence>
<dbReference type="EMBL" id="JPWI01000002">
    <property type="protein sequence ID" value="RCK47740.1"/>
    <property type="molecule type" value="Genomic_DNA"/>
</dbReference>
<comment type="caution">
    <text evidence="1">The sequence shown here is derived from an EMBL/GenBank/DDBJ whole genome shotgun (WGS) entry which is preliminary data.</text>
</comment>
<name>A0A367X3V0_9PROT</name>
<organism evidence="1 2">
    <name type="scientific">Thalassospira profundimaris</name>
    <dbReference type="NCBI Taxonomy" id="502049"/>
    <lineage>
        <taxon>Bacteria</taxon>
        <taxon>Pseudomonadati</taxon>
        <taxon>Pseudomonadota</taxon>
        <taxon>Alphaproteobacteria</taxon>
        <taxon>Rhodospirillales</taxon>
        <taxon>Thalassospiraceae</taxon>
        <taxon>Thalassospira</taxon>
    </lineage>
</organism>
<gene>
    <name evidence="1" type="ORF">TH30_04570</name>
</gene>
<evidence type="ECO:0000313" key="1">
    <source>
        <dbReference type="EMBL" id="RCK47740.1"/>
    </source>
</evidence>
<dbReference type="AlphaFoldDB" id="A0A367X3V0"/>